<dbReference type="InterPro" id="IPR018490">
    <property type="entry name" value="cNMP-bd_dom_sf"/>
</dbReference>
<dbReference type="PROSITE" id="PS50042">
    <property type="entry name" value="CNMP_BINDING_3"/>
    <property type="match status" value="1"/>
</dbReference>
<organism evidence="2 3">
    <name type="scientific">Pokkaliibacter plantistimulans</name>
    <dbReference type="NCBI Taxonomy" id="1635171"/>
    <lineage>
        <taxon>Bacteria</taxon>
        <taxon>Pseudomonadati</taxon>
        <taxon>Pseudomonadota</taxon>
        <taxon>Gammaproteobacteria</taxon>
        <taxon>Oceanospirillales</taxon>
        <taxon>Balneatrichaceae</taxon>
        <taxon>Pokkaliibacter</taxon>
    </lineage>
</organism>
<dbReference type="PROSITE" id="PS00889">
    <property type="entry name" value="CNMP_BINDING_2"/>
    <property type="match status" value="1"/>
</dbReference>
<dbReference type="Gene3D" id="2.60.120.10">
    <property type="entry name" value="Jelly Rolls"/>
    <property type="match status" value="1"/>
</dbReference>
<reference evidence="2 3" key="1">
    <citation type="submission" date="2015-03" db="EMBL/GenBank/DDBJ databases">
        <authorList>
            <person name="Krishnan R."/>
            <person name="Midha S."/>
            <person name="Patil P.B."/>
            <person name="Rameshkumar N."/>
        </authorList>
    </citation>
    <scope>NUCLEOTIDE SEQUENCE [LARGE SCALE GENOMIC DNA]</scope>
    <source>
        <strain evidence="2 3">L1E11</strain>
    </source>
</reference>
<feature type="domain" description="Cyclic nucleotide-binding" evidence="1">
    <location>
        <begin position="15"/>
        <end position="134"/>
    </location>
</feature>
<proteinExistence type="predicted"/>
<dbReference type="CDD" id="cd00038">
    <property type="entry name" value="CAP_ED"/>
    <property type="match status" value="1"/>
</dbReference>
<name>A0ABX5LSL3_9GAMM</name>
<dbReference type="SMART" id="SM00100">
    <property type="entry name" value="cNMP"/>
    <property type="match status" value="1"/>
</dbReference>
<protein>
    <recommendedName>
        <fullName evidence="1">Cyclic nucleotide-binding domain-containing protein</fullName>
    </recommendedName>
</protein>
<evidence type="ECO:0000313" key="2">
    <source>
        <dbReference type="EMBL" id="PXF29632.1"/>
    </source>
</evidence>
<dbReference type="PANTHER" id="PTHR11635:SF152">
    <property type="entry name" value="CAMP-DEPENDENT PROTEIN KINASE TYPE I REGULATORY SUBUNIT-RELATED"/>
    <property type="match status" value="1"/>
</dbReference>
<dbReference type="SUPFAM" id="SSF51206">
    <property type="entry name" value="cAMP-binding domain-like"/>
    <property type="match status" value="1"/>
</dbReference>
<dbReference type="PANTHER" id="PTHR11635">
    <property type="entry name" value="CAMP-DEPENDENT PROTEIN KINASE REGULATORY CHAIN"/>
    <property type="match status" value="1"/>
</dbReference>
<keyword evidence="3" id="KW-1185">Reference proteome</keyword>
<evidence type="ECO:0000313" key="3">
    <source>
        <dbReference type="Proteomes" id="UP000248090"/>
    </source>
</evidence>
<dbReference type="InterPro" id="IPR014710">
    <property type="entry name" value="RmlC-like_jellyroll"/>
</dbReference>
<dbReference type="Pfam" id="PF00027">
    <property type="entry name" value="cNMP_binding"/>
    <property type="match status" value="1"/>
</dbReference>
<dbReference type="InterPro" id="IPR000595">
    <property type="entry name" value="cNMP-bd_dom"/>
</dbReference>
<dbReference type="InterPro" id="IPR018488">
    <property type="entry name" value="cNMP-bd_CS"/>
</dbReference>
<dbReference type="EMBL" id="LAPT01000104">
    <property type="protein sequence ID" value="PXF29632.1"/>
    <property type="molecule type" value="Genomic_DNA"/>
</dbReference>
<dbReference type="RefSeq" id="WP_110189016.1">
    <property type="nucleotide sequence ID" value="NZ_CP177354.1"/>
</dbReference>
<sequence>MDIHQEVDLLRKIPMLARLDTSKLKLLAFTSRLMHYEDGEVLFSINDPADSVYLIIEGEVEIMATTRAGDFTSVVRGVNSLVGEMAVISKSRRSATVRASGHVAALCMEGSIFLQLITSNPDVALDVLRQLSDKLVEAHHANEALYSQLELHS</sequence>
<gene>
    <name evidence="2" type="ORF">WH50_19660</name>
</gene>
<accession>A0ABX5LSL3</accession>
<comment type="caution">
    <text evidence="2">The sequence shown here is derived from an EMBL/GenBank/DDBJ whole genome shotgun (WGS) entry which is preliminary data.</text>
</comment>
<dbReference type="InterPro" id="IPR050503">
    <property type="entry name" value="cAMP-dep_PK_reg_su-like"/>
</dbReference>
<evidence type="ECO:0000259" key="1">
    <source>
        <dbReference type="PROSITE" id="PS50042"/>
    </source>
</evidence>
<dbReference type="Proteomes" id="UP000248090">
    <property type="component" value="Unassembled WGS sequence"/>
</dbReference>